<evidence type="ECO:0000256" key="10">
    <source>
        <dbReference type="SAM" id="Phobius"/>
    </source>
</evidence>
<feature type="transmembrane region" description="Helical" evidence="10">
    <location>
        <begin position="577"/>
        <end position="596"/>
    </location>
</feature>
<feature type="transmembrane region" description="Helical" evidence="10">
    <location>
        <begin position="259"/>
        <end position="276"/>
    </location>
</feature>
<evidence type="ECO:0000256" key="5">
    <source>
        <dbReference type="ARBA" id="ARBA00022856"/>
    </source>
</evidence>
<feature type="region of interest" description="Disordered" evidence="9">
    <location>
        <begin position="1"/>
        <end position="36"/>
    </location>
</feature>
<evidence type="ECO:0000313" key="12">
    <source>
        <dbReference type="Proteomes" id="UP000284706"/>
    </source>
</evidence>
<comment type="similarity">
    <text evidence="2">Belongs to the oligopeptide OPT transporter family.</text>
</comment>
<evidence type="ECO:0000256" key="8">
    <source>
        <dbReference type="ARBA" id="ARBA00023136"/>
    </source>
</evidence>
<keyword evidence="6" id="KW-0653">Protein transport</keyword>
<keyword evidence="5" id="KW-0571">Peptide transport</keyword>
<feature type="transmembrane region" description="Helical" evidence="10">
    <location>
        <begin position="419"/>
        <end position="437"/>
    </location>
</feature>
<proteinExistence type="inferred from homology"/>
<comment type="caution">
    <text evidence="11">The sequence shown here is derived from an EMBL/GenBank/DDBJ whole genome shotgun (WGS) entry which is preliminary data.</text>
</comment>
<evidence type="ECO:0000256" key="3">
    <source>
        <dbReference type="ARBA" id="ARBA00022448"/>
    </source>
</evidence>
<evidence type="ECO:0000313" key="11">
    <source>
        <dbReference type="EMBL" id="PPQ76404.1"/>
    </source>
</evidence>
<keyword evidence="12" id="KW-1185">Reference proteome</keyword>
<keyword evidence="4 10" id="KW-0812">Transmembrane</keyword>
<dbReference type="AlphaFoldDB" id="A0A409WD14"/>
<reference evidence="11 12" key="1">
    <citation type="journal article" date="2018" name="Evol. Lett.">
        <title>Horizontal gene cluster transfer increased hallucinogenic mushroom diversity.</title>
        <authorList>
            <person name="Reynolds H.T."/>
            <person name="Vijayakumar V."/>
            <person name="Gluck-Thaler E."/>
            <person name="Korotkin H.B."/>
            <person name="Matheny P.B."/>
            <person name="Slot J.C."/>
        </authorList>
    </citation>
    <scope>NUCLEOTIDE SEQUENCE [LARGE SCALE GENOMIC DNA]</scope>
    <source>
        <strain evidence="11 12">SRW20</strain>
    </source>
</reference>
<evidence type="ECO:0000256" key="9">
    <source>
        <dbReference type="SAM" id="MobiDB-lite"/>
    </source>
</evidence>
<dbReference type="InParanoid" id="A0A409WD14"/>
<evidence type="ECO:0000256" key="4">
    <source>
        <dbReference type="ARBA" id="ARBA00022692"/>
    </source>
</evidence>
<feature type="transmembrane region" description="Helical" evidence="10">
    <location>
        <begin position="468"/>
        <end position="488"/>
    </location>
</feature>
<gene>
    <name evidence="11" type="ORF">CVT26_015361</name>
</gene>
<dbReference type="InterPro" id="IPR004813">
    <property type="entry name" value="OPT"/>
</dbReference>
<feature type="transmembrane region" description="Helical" evidence="10">
    <location>
        <begin position="345"/>
        <end position="365"/>
    </location>
</feature>
<dbReference type="Proteomes" id="UP000284706">
    <property type="component" value="Unassembled WGS sequence"/>
</dbReference>
<feature type="transmembrane region" description="Helical" evidence="10">
    <location>
        <begin position="201"/>
        <end position="219"/>
    </location>
</feature>
<feature type="transmembrane region" description="Helical" evidence="10">
    <location>
        <begin position="495"/>
        <end position="518"/>
    </location>
</feature>
<evidence type="ECO:0008006" key="13">
    <source>
        <dbReference type="Google" id="ProtNLM"/>
    </source>
</evidence>
<dbReference type="GO" id="GO:0016020">
    <property type="term" value="C:membrane"/>
    <property type="evidence" value="ECO:0007669"/>
    <property type="project" value="UniProtKB-SubCell"/>
</dbReference>
<feature type="transmembrane region" description="Helical" evidence="10">
    <location>
        <begin position="114"/>
        <end position="132"/>
    </location>
</feature>
<feature type="transmembrane region" description="Helical" evidence="10">
    <location>
        <begin position="167"/>
        <end position="189"/>
    </location>
</feature>
<dbReference type="Pfam" id="PF03169">
    <property type="entry name" value="OPT"/>
    <property type="match status" value="1"/>
</dbReference>
<evidence type="ECO:0000256" key="7">
    <source>
        <dbReference type="ARBA" id="ARBA00022989"/>
    </source>
</evidence>
<keyword evidence="8 10" id="KW-0472">Membrane</keyword>
<comment type="subcellular location">
    <subcellularLocation>
        <location evidence="1">Membrane</location>
        <topology evidence="1">Multi-pass membrane protein</topology>
    </subcellularLocation>
</comment>
<keyword evidence="3" id="KW-0813">Transport</keyword>
<feature type="transmembrane region" description="Helical" evidence="10">
    <location>
        <begin position="225"/>
        <end position="247"/>
    </location>
</feature>
<feature type="transmembrane region" description="Helical" evidence="10">
    <location>
        <begin position="87"/>
        <end position="107"/>
    </location>
</feature>
<keyword evidence="7 10" id="KW-1133">Transmembrane helix</keyword>
<dbReference type="OrthoDB" id="9986677at2759"/>
<feature type="transmembrane region" description="Helical" evidence="10">
    <location>
        <begin position="687"/>
        <end position="712"/>
    </location>
</feature>
<dbReference type="EMBL" id="NHYE01005163">
    <property type="protein sequence ID" value="PPQ76404.1"/>
    <property type="molecule type" value="Genomic_DNA"/>
</dbReference>
<feature type="transmembrane region" description="Helical" evidence="10">
    <location>
        <begin position="646"/>
        <end position="667"/>
    </location>
</feature>
<organism evidence="11 12">
    <name type="scientific">Gymnopilus dilepis</name>
    <dbReference type="NCBI Taxonomy" id="231916"/>
    <lineage>
        <taxon>Eukaryota</taxon>
        <taxon>Fungi</taxon>
        <taxon>Dikarya</taxon>
        <taxon>Basidiomycota</taxon>
        <taxon>Agaricomycotina</taxon>
        <taxon>Agaricomycetes</taxon>
        <taxon>Agaricomycetidae</taxon>
        <taxon>Agaricales</taxon>
        <taxon>Agaricineae</taxon>
        <taxon>Hymenogastraceae</taxon>
        <taxon>Gymnopilus</taxon>
    </lineage>
</organism>
<dbReference type="GO" id="GO:0015031">
    <property type="term" value="P:protein transport"/>
    <property type="evidence" value="ECO:0007669"/>
    <property type="project" value="UniProtKB-KW"/>
</dbReference>
<feature type="compositionally biased region" description="Basic and acidic residues" evidence="9">
    <location>
        <begin position="14"/>
        <end position="31"/>
    </location>
</feature>
<dbReference type="GO" id="GO:0035673">
    <property type="term" value="F:oligopeptide transmembrane transporter activity"/>
    <property type="evidence" value="ECO:0007669"/>
    <property type="project" value="InterPro"/>
</dbReference>
<evidence type="ECO:0000256" key="2">
    <source>
        <dbReference type="ARBA" id="ARBA00008807"/>
    </source>
</evidence>
<dbReference type="InterPro" id="IPR004648">
    <property type="entry name" value="Oligpept_transpt"/>
</dbReference>
<feature type="transmembrane region" description="Helical" evidence="10">
    <location>
        <begin position="724"/>
        <end position="746"/>
    </location>
</feature>
<name>A0A409WD14_9AGAR</name>
<dbReference type="PANTHER" id="PTHR22601">
    <property type="entry name" value="ISP4 LIKE PROTEIN"/>
    <property type="match status" value="1"/>
</dbReference>
<accession>A0A409WD14</accession>
<dbReference type="NCBIfam" id="TIGR00728">
    <property type="entry name" value="OPT_sfam"/>
    <property type="match status" value="1"/>
</dbReference>
<evidence type="ECO:0000256" key="1">
    <source>
        <dbReference type="ARBA" id="ARBA00004141"/>
    </source>
</evidence>
<protein>
    <recommendedName>
        <fullName evidence="13">OPT family small oligopeptide transporter</fullName>
    </recommendedName>
</protein>
<sequence length="775" mass="86550">MAAVDSLPKQPLHKRNDSFGEEKVSDEEKAESGSIEVASSLHGDVYDDFRAIDMGEDGKERPIVTDVDVATRLISLEDDPSLPAFTFRMWLLGLGLSCFGAVLGQIFYFRPQTIFVSPLFLQIIAYILGIILEEIIPGPHNVRERLRTKDNAFWRFMNPGPFNIKEHVAITIFSTTAAESALAISIFAADELYYHLEQPNVGVGIFTLIGSQLMGYGLGGIMRAFLVYPTYIVFPNLLPTVQLFDALHRGKKIFLQKKRVKFFWAIFIAIFVWEWFPEYIAPTLTGISIFCLADRKSPWFTRIFGGAAGNEGLGMFALCFDWNYVGSGGGSLGALFTPLSTQLSLYFGTMICIIAFCACFAANTWNGQNYPFLSQALFFENGSLYDQLAILDKNFRLDPAKLAVAGLPWFASSQVLTKIGANLAIGATIMHVLLWYGKDILEIIRKYRAGETYDPHLAKMKVYAEVPMWWYMLVFLASFAMAMATIYTGHSQLPWWGLIVALIIASIFLPFVVTVYAITGFVPNIQNLVQILGASMIPGSPKTNMYFTLYGYNVVEQARGLIRDLKMGQYTKLPPRVTFTVQCLGAIIGGLLNYIIMKVIIKAHRDILLDVQGSNIWSGQQVQSFNSDAVSWGALGNLLYAPDGRYGIVPFSILIGLAVPIPFWIIHKFYPKLGANHVITPILCWTLGYLSVGINTSVFTTFLLAVFSQYYLRRYRPRWFRKYNFLLSAALDGGTQVMVFVFTFAVGGGSGRVVNMPNWALNPVGNPDYCKRLTS</sequence>
<evidence type="ECO:0000256" key="6">
    <source>
        <dbReference type="ARBA" id="ARBA00022927"/>
    </source>
</evidence>